<gene>
    <name evidence="1" type="ORF">Q8A67_024706</name>
</gene>
<proteinExistence type="predicted"/>
<comment type="caution">
    <text evidence="1">The sequence shown here is derived from an EMBL/GenBank/DDBJ whole genome shotgun (WGS) entry which is preliminary data.</text>
</comment>
<reference evidence="1" key="1">
    <citation type="submission" date="2023-08" db="EMBL/GenBank/DDBJ databases">
        <title>Chromosome-level Genome Assembly of mud carp (Cirrhinus molitorella).</title>
        <authorList>
            <person name="Liu H."/>
        </authorList>
    </citation>
    <scope>NUCLEOTIDE SEQUENCE</scope>
    <source>
        <strain evidence="1">Prfri</strain>
        <tissue evidence="1">Muscle</tissue>
    </source>
</reference>
<evidence type="ECO:0000313" key="1">
    <source>
        <dbReference type="EMBL" id="KAK2870314.1"/>
    </source>
</evidence>
<dbReference type="Proteomes" id="UP001187343">
    <property type="component" value="Unassembled WGS sequence"/>
</dbReference>
<dbReference type="EMBL" id="JAUYZG010000024">
    <property type="protein sequence ID" value="KAK2870314.1"/>
    <property type="molecule type" value="Genomic_DNA"/>
</dbReference>
<evidence type="ECO:0000313" key="2">
    <source>
        <dbReference type="Proteomes" id="UP001187343"/>
    </source>
</evidence>
<organism evidence="1 2">
    <name type="scientific">Cirrhinus molitorella</name>
    <name type="common">mud carp</name>
    <dbReference type="NCBI Taxonomy" id="172907"/>
    <lineage>
        <taxon>Eukaryota</taxon>
        <taxon>Metazoa</taxon>
        <taxon>Chordata</taxon>
        <taxon>Craniata</taxon>
        <taxon>Vertebrata</taxon>
        <taxon>Euteleostomi</taxon>
        <taxon>Actinopterygii</taxon>
        <taxon>Neopterygii</taxon>
        <taxon>Teleostei</taxon>
        <taxon>Ostariophysi</taxon>
        <taxon>Cypriniformes</taxon>
        <taxon>Cyprinidae</taxon>
        <taxon>Labeoninae</taxon>
        <taxon>Labeonini</taxon>
        <taxon>Cirrhinus</taxon>
    </lineage>
</organism>
<protein>
    <submittedName>
        <fullName evidence="1">Uncharacterized protein</fullName>
    </submittedName>
</protein>
<accession>A0AA88P6A8</accession>
<name>A0AA88P6A8_9TELE</name>
<keyword evidence="2" id="KW-1185">Reference proteome</keyword>
<dbReference type="AlphaFoldDB" id="A0AA88P6A8"/>
<sequence>MWLISEEGRSTEVRHISDMFSVPYTQIRPDCEQHQGSCSLSATYNVSEFTESHFLTGFQTRKRVGVGDRLACASPQASLAKYRAAVKSGYGELRTVTVALDSQLADSLLSSGHMAGRQRSRGGNLIQRRKRFTHQCWSLMAVGFTLRCQRRLLCSKHIEVMLPINSCLSLSEKEKG</sequence>